<evidence type="ECO:0000256" key="12">
    <source>
        <dbReference type="ARBA" id="ARBA00023157"/>
    </source>
</evidence>
<keyword evidence="9" id="KW-1133">Transmembrane helix</keyword>
<gene>
    <name evidence="15" type="ORF">FNW12_00565</name>
</gene>
<evidence type="ECO:0000256" key="11">
    <source>
        <dbReference type="ARBA" id="ARBA00023136"/>
    </source>
</evidence>
<accession>A0ABY3CQC0</accession>
<protein>
    <recommendedName>
        <fullName evidence="14">Peptide O-xylosyltransferase</fullName>
    </recommendedName>
</protein>
<evidence type="ECO:0000256" key="6">
    <source>
        <dbReference type="ARBA" id="ARBA00022723"/>
    </source>
</evidence>
<keyword evidence="10" id="KW-0333">Golgi apparatus</keyword>
<evidence type="ECO:0000256" key="14">
    <source>
        <dbReference type="ARBA" id="ARBA00042865"/>
    </source>
</evidence>
<keyword evidence="7" id="KW-0256">Endoplasmic reticulum</keyword>
<keyword evidence="13" id="KW-0325">Glycoprotein</keyword>
<keyword evidence="12" id="KW-1015">Disulfide bond</keyword>
<dbReference type="Pfam" id="PF02485">
    <property type="entry name" value="Branch"/>
    <property type="match status" value="1"/>
</dbReference>
<name>A0ABY3CQC0_9FLAO</name>
<dbReference type="InterPro" id="IPR003406">
    <property type="entry name" value="Glyco_trans_14"/>
</dbReference>
<reference evidence="15 16" key="1">
    <citation type="submission" date="2019-07" db="EMBL/GenBank/DDBJ databases">
        <title>Novel species of Flavobacterium.</title>
        <authorList>
            <person name="Liu Q."/>
            <person name="Xin Y.-H."/>
        </authorList>
    </citation>
    <scope>NUCLEOTIDE SEQUENCE [LARGE SCALE GENOMIC DNA]</scope>
    <source>
        <strain evidence="15 16">GSP39</strain>
    </source>
</reference>
<evidence type="ECO:0000256" key="3">
    <source>
        <dbReference type="ARBA" id="ARBA00022676"/>
    </source>
</evidence>
<organism evidence="15 16">
    <name type="scientific">Flavobacterium gawalongense</name>
    <dbReference type="NCBI Taxonomy" id="2594432"/>
    <lineage>
        <taxon>Bacteria</taxon>
        <taxon>Pseudomonadati</taxon>
        <taxon>Bacteroidota</taxon>
        <taxon>Flavobacteriia</taxon>
        <taxon>Flavobacteriales</taxon>
        <taxon>Flavobacteriaceae</taxon>
        <taxon>Flavobacterium</taxon>
    </lineage>
</organism>
<keyword evidence="8" id="KW-0735">Signal-anchor</keyword>
<keyword evidence="6" id="KW-0479">Metal-binding</keyword>
<dbReference type="PANTHER" id="PTHR46025">
    <property type="entry name" value="XYLOSYLTRANSFERASE OXT"/>
    <property type="match status" value="1"/>
</dbReference>
<comment type="subcellular location">
    <subcellularLocation>
        <location evidence="2">Endoplasmic reticulum membrane</location>
        <topology evidence="2">Single-pass type II membrane protein</topology>
    </subcellularLocation>
    <subcellularLocation>
        <location evidence="1">Golgi apparatus membrane</location>
        <topology evidence="1">Single-pass type II membrane protein</topology>
    </subcellularLocation>
</comment>
<keyword evidence="16" id="KW-1185">Reference proteome</keyword>
<evidence type="ECO:0000256" key="13">
    <source>
        <dbReference type="ARBA" id="ARBA00023180"/>
    </source>
</evidence>
<evidence type="ECO:0000256" key="9">
    <source>
        <dbReference type="ARBA" id="ARBA00022989"/>
    </source>
</evidence>
<sequence length="305" mass="36030">MVKINGMYSKVYFILAHKKPAQLKELITLLQDGKSFFFIHLDKNVDIHLFESIQQMEGCYFIKKREQSRWGGFGIVQATLNGMMEIQNFMKANHGTENYHCILLSGEDLPLKTNTEIHNLLENKLETSFIHHWKLPYKKWWNGGLFRFESLYIFDYNKHPKVHYWLNKTIRKLKLDFLFPINRIKKKYPDLELFGSSQWMILSKSLMESIVDESIGNQQFKKLFKQVLLPDELYIITFIQNFIKIKCVFIENSPTHLIIFKGVNPNPQYLSVEDIKNNNSEMTLFARKFDNDINGDAVAYIQTII</sequence>
<evidence type="ECO:0000256" key="2">
    <source>
        <dbReference type="ARBA" id="ARBA00004648"/>
    </source>
</evidence>
<evidence type="ECO:0000313" key="16">
    <source>
        <dbReference type="Proteomes" id="UP000318528"/>
    </source>
</evidence>
<evidence type="ECO:0000256" key="8">
    <source>
        <dbReference type="ARBA" id="ARBA00022968"/>
    </source>
</evidence>
<dbReference type="Proteomes" id="UP000318528">
    <property type="component" value="Unassembled WGS sequence"/>
</dbReference>
<proteinExistence type="predicted"/>
<evidence type="ECO:0000256" key="10">
    <source>
        <dbReference type="ARBA" id="ARBA00023034"/>
    </source>
</evidence>
<dbReference type="EMBL" id="VJZN01000001">
    <property type="protein sequence ID" value="TRX10433.1"/>
    <property type="molecule type" value="Genomic_DNA"/>
</dbReference>
<evidence type="ECO:0000256" key="5">
    <source>
        <dbReference type="ARBA" id="ARBA00022692"/>
    </source>
</evidence>
<keyword evidence="5" id="KW-0812">Transmembrane</keyword>
<evidence type="ECO:0000313" key="15">
    <source>
        <dbReference type="EMBL" id="TRX10433.1"/>
    </source>
</evidence>
<keyword evidence="11" id="KW-0472">Membrane</keyword>
<dbReference type="PANTHER" id="PTHR46025:SF3">
    <property type="entry name" value="XYLOSYLTRANSFERASE OXT"/>
    <property type="match status" value="1"/>
</dbReference>
<comment type="caution">
    <text evidence="15">The sequence shown here is derived from an EMBL/GenBank/DDBJ whole genome shotgun (WGS) entry which is preliminary data.</text>
</comment>
<evidence type="ECO:0000256" key="4">
    <source>
        <dbReference type="ARBA" id="ARBA00022679"/>
    </source>
</evidence>
<evidence type="ECO:0000256" key="7">
    <source>
        <dbReference type="ARBA" id="ARBA00022824"/>
    </source>
</evidence>
<dbReference type="InterPro" id="IPR043538">
    <property type="entry name" value="XYLT"/>
</dbReference>
<evidence type="ECO:0000256" key="1">
    <source>
        <dbReference type="ARBA" id="ARBA00004323"/>
    </source>
</evidence>
<keyword evidence="4" id="KW-0808">Transferase</keyword>
<keyword evidence="3" id="KW-0328">Glycosyltransferase</keyword>